<dbReference type="REBASE" id="311229">
    <property type="entry name" value="MspA4ORF8010P"/>
</dbReference>
<protein>
    <submittedName>
        <fullName evidence="2">HNH endonuclease</fullName>
    </submittedName>
</protein>
<keyword evidence="2" id="KW-0378">Hydrolase</keyword>
<accession>A0A4P7VKZ6</accession>
<keyword evidence="3" id="KW-1185">Reference proteome</keyword>
<dbReference type="OrthoDB" id="67788at2"/>
<keyword evidence="2" id="KW-0540">Nuclease</keyword>
<gene>
    <name evidence="2" type="ORF">E7746_08000</name>
</gene>
<name>A0A4P7VKZ6_9BACT</name>
<dbReference type="KEGG" id="mgod:E7746_08000"/>
<evidence type="ECO:0000259" key="1">
    <source>
        <dbReference type="Pfam" id="PF13391"/>
    </source>
</evidence>
<organism evidence="2 3">
    <name type="scientific">Muribaculum gordoncarteri</name>
    <dbReference type="NCBI Taxonomy" id="2530390"/>
    <lineage>
        <taxon>Bacteria</taxon>
        <taxon>Pseudomonadati</taxon>
        <taxon>Bacteroidota</taxon>
        <taxon>Bacteroidia</taxon>
        <taxon>Bacteroidales</taxon>
        <taxon>Muribaculaceae</taxon>
        <taxon>Muribaculum</taxon>
    </lineage>
</organism>
<dbReference type="InterPro" id="IPR003615">
    <property type="entry name" value="HNH_nuc"/>
</dbReference>
<reference evidence="2 3" key="1">
    <citation type="submission" date="2019-02" db="EMBL/GenBank/DDBJ databases">
        <title>Isolation and identification of novel species under the genus Muribaculum.</title>
        <authorList>
            <person name="Miyake S."/>
            <person name="Ding Y."/>
            <person name="Low A."/>
            <person name="Soh M."/>
            <person name="Seedorf H."/>
        </authorList>
    </citation>
    <scope>NUCLEOTIDE SEQUENCE [LARGE SCALE GENOMIC DNA]</scope>
    <source>
        <strain evidence="2 3">TLL-A4</strain>
    </source>
</reference>
<dbReference type="Pfam" id="PF13391">
    <property type="entry name" value="HNH_2"/>
    <property type="match status" value="1"/>
</dbReference>
<dbReference type="AlphaFoldDB" id="A0A4P7VKZ6"/>
<feature type="domain" description="HNH nuclease" evidence="1">
    <location>
        <begin position="171"/>
        <end position="222"/>
    </location>
</feature>
<evidence type="ECO:0000313" key="2">
    <source>
        <dbReference type="EMBL" id="QCD35826.1"/>
    </source>
</evidence>
<proteinExistence type="predicted"/>
<dbReference type="EMBL" id="CP039393">
    <property type="protein sequence ID" value="QCD35826.1"/>
    <property type="molecule type" value="Genomic_DNA"/>
</dbReference>
<dbReference type="GO" id="GO:0004519">
    <property type="term" value="F:endonuclease activity"/>
    <property type="evidence" value="ECO:0007669"/>
    <property type="project" value="UniProtKB-KW"/>
</dbReference>
<dbReference type="Proteomes" id="UP000297031">
    <property type="component" value="Chromosome"/>
</dbReference>
<sequence length="276" mass="31983">MEALTFSDYLYSAYPNKNSGTPSSYLKAIEIIDELLQKENQFNWGNQPLLEIRDPYLIARIIDYIAAEEDKFRNGTESIFDFGKPTQTSYPRKRFCTAAIRRFGEFVQRACAAEASEIMRKSEHNGSKLSIDLMKKFQINEIGSDTEVRAKRRVGQDIFRAMLLKIYDSKCCLTGLEIPEVLRASHIIPWAERVNTRLNPENGLCLSATYDAAFDKYFISFDEDYRLILSPILKEEYTSTAFKEYFLNFEGKAIHLPPIYKPSQEYLAMHREKLIN</sequence>
<keyword evidence="2" id="KW-0255">Endonuclease</keyword>
<dbReference type="RefSeq" id="WP_136410455.1">
    <property type="nucleotide sequence ID" value="NZ_CP039393.1"/>
</dbReference>
<evidence type="ECO:0000313" key="3">
    <source>
        <dbReference type="Proteomes" id="UP000297031"/>
    </source>
</evidence>